<dbReference type="Pfam" id="PF19054">
    <property type="entry name" value="DUF5753"/>
    <property type="match status" value="1"/>
</dbReference>
<evidence type="ECO:0000313" key="2">
    <source>
        <dbReference type="EMBL" id="NKE59003.1"/>
    </source>
</evidence>
<keyword evidence="3" id="KW-1185">Reference proteome</keyword>
<dbReference type="Pfam" id="PF13560">
    <property type="entry name" value="HTH_31"/>
    <property type="match status" value="1"/>
</dbReference>
<reference evidence="2 3" key="1">
    <citation type="submission" date="2019-08" db="EMBL/GenBank/DDBJ databases">
        <title>Lentzea from Indian Himalayas.</title>
        <authorList>
            <person name="Mandal S."/>
            <person name="Mallick Gupta A."/>
            <person name="Maiti P.K."/>
            <person name="Sarkar J."/>
            <person name="Mandal S."/>
        </authorList>
    </citation>
    <scope>NUCLEOTIDE SEQUENCE [LARGE SCALE GENOMIC DNA]</scope>
    <source>
        <strain evidence="2 3">PSKA42</strain>
    </source>
</reference>
<accession>A0ABX1FJ33</accession>
<proteinExistence type="predicted"/>
<comment type="caution">
    <text evidence="2">The sequence shown here is derived from an EMBL/GenBank/DDBJ whole genome shotgun (WGS) entry which is preliminary data.</text>
</comment>
<evidence type="ECO:0000259" key="1">
    <source>
        <dbReference type="Pfam" id="PF19054"/>
    </source>
</evidence>
<dbReference type="InterPro" id="IPR043917">
    <property type="entry name" value="DUF5753"/>
</dbReference>
<gene>
    <name evidence="2" type="ORF">FXN61_20190</name>
</gene>
<evidence type="ECO:0000313" key="3">
    <source>
        <dbReference type="Proteomes" id="UP001515943"/>
    </source>
</evidence>
<protein>
    <submittedName>
        <fullName evidence="2">Helix-turn-helix domain-containing protein</fullName>
    </submittedName>
</protein>
<feature type="domain" description="DUF5753" evidence="1">
    <location>
        <begin position="133"/>
        <end position="302"/>
    </location>
</feature>
<organism evidence="2 3">
    <name type="scientific">Lentzea indica</name>
    <dbReference type="NCBI Taxonomy" id="2604800"/>
    <lineage>
        <taxon>Bacteria</taxon>
        <taxon>Bacillati</taxon>
        <taxon>Actinomycetota</taxon>
        <taxon>Actinomycetes</taxon>
        <taxon>Pseudonocardiales</taxon>
        <taxon>Pseudonocardiaceae</taxon>
        <taxon>Lentzea</taxon>
    </lineage>
</organism>
<dbReference type="Proteomes" id="UP001515943">
    <property type="component" value="Unassembled WGS sequence"/>
</dbReference>
<sequence length="330" mass="36464">MLEPKEAQAARVLGGLNRPPLNLLISTRNSDMPKRFSTARGREFGEGMRAAITNSGLNAREVADLLSWQEAKVSDVLTGKGGVSRLEVALLLGLCRAKADERDHLLELFPERDLSGWWQLHGKCAPVRPRTALTHLAAAETLISWHTHAVPVLLRTAEYERAVLTASATVSVDELDERLRVLQEMQKLLSNGLDCTFYIHELALDLQIGTPEEHIGQLQHLVLMANWKKIRILVVPAAAGAHAGIAGPFTQLKFPKYEPLVWTETENSSLFVETKEAVGGYADVIRALDEVSLDEDESRDLIVRRCVRLQEAGDADGAVQRDSDEPFPSL</sequence>
<dbReference type="EMBL" id="VSRL01000070">
    <property type="protein sequence ID" value="NKE59003.1"/>
    <property type="molecule type" value="Genomic_DNA"/>
</dbReference>
<dbReference type="RefSeq" id="WP_167975659.1">
    <property type="nucleotide sequence ID" value="NZ_VSRL01000070.1"/>
</dbReference>
<name>A0ABX1FJ33_9PSEU</name>